<keyword evidence="5 8" id="KW-0533">Nickel</keyword>
<dbReference type="OrthoDB" id="9761717at2"/>
<evidence type="ECO:0000256" key="3">
    <source>
        <dbReference type="ARBA" id="ARBA00009292"/>
    </source>
</evidence>
<gene>
    <name evidence="10" type="ordered locus">Closa_2175</name>
</gene>
<evidence type="ECO:0000256" key="1">
    <source>
        <dbReference type="ARBA" id="ARBA00001967"/>
    </source>
</evidence>
<keyword evidence="7 9" id="KW-0560">Oxidoreductase</keyword>
<dbReference type="GO" id="GO:0008901">
    <property type="term" value="F:ferredoxin hydrogenase activity"/>
    <property type="evidence" value="ECO:0007669"/>
    <property type="project" value="InterPro"/>
</dbReference>
<reference evidence="10" key="1">
    <citation type="submission" date="2010-07" db="EMBL/GenBank/DDBJ databases">
        <title>Complete sequence of Clostridium saccharolyticum WM1.</title>
        <authorList>
            <consortium name="US DOE Joint Genome Institute"/>
            <person name="Lucas S."/>
            <person name="Copeland A."/>
            <person name="Lapidus A."/>
            <person name="Cheng J.-F."/>
            <person name="Bruce D."/>
            <person name="Goodwin L."/>
            <person name="Pitluck S."/>
            <person name="Chertkov O."/>
            <person name="Detter J.C."/>
            <person name="Han C."/>
            <person name="Tapia R."/>
            <person name="Land M."/>
            <person name="Hauser L."/>
            <person name="Chang Y.-J."/>
            <person name="Jeffries C."/>
            <person name="Kyrpides N."/>
            <person name="Ivanova N."/>
            <person name="Mikhailova N."/>
            <person name="Mouttaki H."/>
            <person name="Lin L."/>
            <person name="Zhou J."/>
            <person name="Hemme C.L."/>
            <person name="Woyke T."/>
        </authorList>
    </citation>
    <scope>NUCLEOTIDE SEQUENCE [LARGE SCALE GENOMIC DNA]</scope>
    <source>
        <strain evidence="10">WM1</strain>
    </source>
</reference>
<sequence>MAERVTINPITRINGYMEIDADIENQSIVDARTKGMMFRGFEKMLQGRSPFDAVYFTQRICGICSTAHSMASALALEEALNIVPSEQGRYLRDLLHACEFLQNHLRHFYQLTLPDYVKLPEDYPLFKREHDDFRLPKDINDKMVKDYFDSLEFSRNSHQMLAILGGKAPHNHGVFIGGITSPISADKIISIKSILYGIGQFITEKMIPDVYTIGTYYPEYYHMGGGYGNLLSYGCFNNYKDLGTLYVNPLVYSQGKTSSFDPGLLSQEDEYAWFNENDEPDRNKPQAYSWVKAPRYDNIPYEVGPLARQWLSGEYGNGISAMDRTIARVLEAKKIVEIMQTLIDNLIPGVPMQEEYEIPLQSSGKGLVDTTRGALGHWLYIENRTIAFYQIITPSAWNLSTQSNGMKGTGEQALIGAPVNQLEAPVEIGRIIRSFDPCVSCATHVFSGGKHRNTIQLV</sequence>
<dbReference type="KEGG" id="csh:Closa_2175"/>
<dbReference type="RefSeq" id="WP_013272840.1">
    <property type="nucleotide sequence ID" value="NC_014376.1"/>
</dbReference>
<dbReference type="GO" id="GO:0030313">
    <property type="term" value="C:cell envelope"/>
    <property type="evidence" value="ECO:0007669"/>
    <property type="project" value="UniProtKB-SubCell"/>
</dbReference>
<name>D9R2A3_LACSW</name>
<dbReference type="Pfam" id="PF00374">
    <property type="entry name" value="NiFeSe_Hases"/>
    <property type="match status" value="3"/>
</dbReference>
<evidence type="ECO:0000256" key="5">
    <source>
        <dbReference type="ARBA" id="ARBA00022596"/>
    </source>
</evidence>
<feature type="binding site" evidence="8">
    <location>
        <position position="438"/>
    </location>
    <ligand>
        <name>Ni(2+)</name>
        <dbReference type="ChEBI" id="CHEBI:49786"/>
    </ligand>
</feature>
<evidence type="ECO:0000313" key="11">
    <source>
        <dbReference type="Proteomes" id="UP000001662"/>
    </source>
</evidence>
<comment type="cofactor">
    <cofactor evidence="1 8">
        <name>Ni(2+)</name>
        <dbReference type="ChEBI" id="CHEBI:49786"/>
    </cofactor>
</comment>
<dbReference type="Proteomes" id="UP000001662">
    <property type="component" value="Chromosome"/>
</dbReference>
<feature type="binding site" evidence="8">
    <location>
        <position position="61"/>
    </location>
    <ligand>
        <name>Ni(2+)</name>
        <dbReference type="ChEBI" id="CHEBI:49786"/>
    </ligand>
</feature>
<keyword evidence="6 8" id="KW-0479">Metal-binding</keyword>
<dbReference type="InterPro" id="IPR018194">
    <property type="entry name" value="Ni-dep_hyd_lsu_Ni_BS"/>
</dbReference>
<dbReference type="PANTHER" id="PTHR42958">
    <property type="entry name" value="HYDROGENASE-2 LARGE CHAIN"/>
    <property type="match status" value="1"/>
</dbReference>
<comment type="subunit">
    <text evidence="4">Heterodimer of a large and a small subunit.</text>
</comment>
<evidence type="ECO:0000256" key="2">
    <source>
        <dbReference type="ARBA" id="ARBA00004196"/>
    </source>
</evidence>
<evidence type="ECO:0000256" key="7">
    <source>
        <dbReference type="ARBA" id="ARBA00023002"/>
    </source>
</evidence>
<dbReference type="InterPro" id="IPR050867">
    <property type="entry name" value="NiFe/NiFeSe_hydrgnase_LSU"/>
</dbReference>
<comment type="similarity">
    <text evidence="3 9">Belongs to the [NiFe]/[NiFeSe] hydrogenase large subunit family.</text>
</comment>
<dbReference type="GO" id="GO:0016151">
    <property type="term" value="F:nickel cation binding"/>
    <property type="evidence" value="ECO:0007669"/>
    <property type="project" value="InterPro"/>
</dbReference>
<dbReference type="PROSITE" id="PS00507">
    <property type="entry name" value="NI_HGENASE_L_1"/>
    <property type="match status" value="1"/>
</dbReference>
<feature type="binding site" evidence="8">
    <location>
        <position position="444"/>
    </location>
    <ligand>
        <name>Mg(2+)</name>
        <dbReference type="ChEBI" id="CHEBI:18420"/>
    </ligand>
</feature>
<evidence type="ECO:0000256" key="6">
    <source>
        <dbReference type="ARBA" id="ARBA00022723"/>
    </source>
</evidence>
<evidence type="ECO:0000256" key="8">
    <source>
        <dbReference type="PIRSR" id="PIRSR601501-1"/>
    </source>
</evidence>
<dbReference type="SUPFAM" id="SSF56762">
    <property type="entry name" value="HydB/Nqo4-like"/>
    <property type="match status" value="1"/>
</dbReference>
<feature type="binding site" evidence="8">
    <location>
        <position position="64"/>
    </location>
    <ligand>
        <name>Fe cation</name>
        <dbReference type="ChEBI" id="CHEBI:24875"/>
    </ligand>
</feature>
<dbReference type="PANTHER" id="PTHR42958:SF2">
    <property type="entry name" value="UPTAKE HYDROGENASE LARGE SUBUNIT"/>
    <property type="match status" value="1"/>
</dbReference>
<evidence type="ECO:0000313" key="10">
    <source>
        <dbReference type="EMBL" id="ADL04753.1"/>
    </source>
</evidence>
<dbReference type="eggNOG" id="COG0374">
    <property type="taxonomic scope" value="Bacteria"/>
</dbReference>
<dbReference type="PaxDb" id="610130-Closa_2175"/>
<dbReference type="Gene3D" id="1.10.645.10">
    <property type="entry name" value="Cytochrome-c3 Hydrogenase, chain B"/>
    <property type="match status" value="1"/>
</dbReference>
<accession>D9R2A3</accession>
<evidence type="ECO:0000256" key="4">
    <source>
        <dbReference type="ARBA" id="ARBA00011771"/>
    </source>
</evidence>
<keyword evidence="8" id="KW-0408">Iron</keyword>
<dbReference type="InterPro" id="IPR029014">
    <property type="entry name" value="NiFe-Hase_large"/>
</dbReference>
<keyword evidence="8" id="KW-0460">Magnesium</keyword>
<dbReference type="EMBL" id="CP002109">
    <property type="protein sequence ID" value="ADL04753.1"/>
    <property type="molecule type" value="Genomic_DNA"/>
</dbReference>
<evidence type="ECO:0000256" key="9">
    <source>
        <dbReference type="RuleBase" id="RU003896"/>
    </source>
</evidence>
<dbReference type="InterPro" id="IPR001501">
    <property type="entry name" value="Ni-dep_hyd_lsu"/>
</dbReference>
<feature type="binding site" evidence="8">
    <location>
        <position position="42"/>
    </location>
    <ligand>
        <name>Mg(2+)</name>
        <dbReference type="ChEBI" id="CHEBI:18420"/>
    </ligand>
</feature>
<feature type="binding site" evidence="8">
    <location>
        <position position="441"/>
    </location>
    <ligand>
        <name>Fe cation</name>
        <dbReference type="ChEBI" id="CHEBI:24875"/>
    </ligand>
</feature>
<feature type="binding site" evidence="8">
    <location>
        <position position="64"/>
    </location>
    <ligand>
        <name>Ni(2+)</name>
        <dbReference type="ChEBI" id="CHEBI:49786"/>
    </ligand>
</feature>
<dbReference type="HOGENOM" id="CLU_030087_0_0_9"/>
<feature type="binding site" evidence="8">
    <location>
        <position position="391"/>
    </location>
    <ligand>
        <name>Mg(2+)</name>
        <dbReference type="ChEBI" id="CHEBI:18420"/>
    </ligand>
</feature>
<keyword evidence="11" id="KW-1185">Reference proteome</keyword>
<comment type="cofactor">
    <cofactor evidence="8">
        <name>Fe cation</name>
        <dbReference type="ChEBI" id="CHEBI:24875"/>
    </cofactor>
</comment>
<protein>
    <submittedName>
        <fullName evidence="10">Nickel-dependent hydrogenase large subunit</fullName>
    </submittedName>
</protein>
<organism evidence="10 11">
    <name type="scientific">Lacrimispora saccharolytica (strain ATCC 35040 / DSM 2544 / NRCC 2533 / WM1)</name>
    <name type="common">Clostridium saccharolyticum</name>
    <dbReference type="NCBI Taxonomy" id="610130"/>
    <lineage>
        <taxon>Bacteria</taxon>
        <taxon>Bacillati</taxon>
        <taxon>Bacillota</taxon>
        <taxon>Clostridia</taxon>
        <taxon>Lachnospirales</taxon>
        <taxon>Lachnospiraceae</taxon>
        <taxon>Lacrimispora</taxon>
    </lineage>
</organism>
<dbReference type="STRING" id="610130.Closa_2175"/>
<dbReference type="AlphaFoldDB" id="D9R2A3"/>
<dbReference type="PROSITE" id="PS00508">
    <property type="entry name" value="NI_HGENASE_L_2"/>
    <property type="match status" value="1"/>
</dbReference>
<comment type="subcellular location">
    <subcellularLocation>
        <location evidence="2">Cell envelope</location>
    </subcellularLocation>
</comment>
<proteinExistence type="inferred from homology"/>